<accession>A0A972NNT3</accession>
<keyword evidence="3" id="KW-1185">Reference proteome</keyword>
<sequence length="284" mass="29276">MEATRRAVLSRLLTRRSHFLRRSTAVRRPLLSLLGVLSLLMGLGAASSALATTITLTFDEFQTGTAVTNQYENLGVLVSGATALAAAALAAPASPWPANTPPNIAYSPLGLMTFTLNSAITGNVQSVSAYLSEGVGVNVGIYAYDALGALAGWAIAPANSVNTLVSVTSTGNPIATVQIHDGRGAFFGVDTVTFTTAADVMPVANGGPTREAEVGHLVTLNGGESYDPDTPPQPSTFLWTQVSGPAVTLSGAPTARPTFTASANSPRRRCSVSKETLVADCAIR</sequence>
<dbReference type="Proteomes" id="UP000655523">
    <property type="component" value="Unassembled WGS sequence"/>
</dbReference>
<dbReference type="InterPro" id="IPR002859">
    <property type="entry name" value="PKD/REJ-like"/>
</dbReference>
<proteinExistence type="predicted"/>
<reference evidence="2 3" key="1">
    <citation type="submission" date="2019-11" db="EMBL/GenBank/DDBJ databases">
        <title>Metabolism of dissolved organic matter in forest soils.</title>
        <authorList>
            <person name="Cyle K.T."/>
            <person name="Wilhelm R.C."/>
            <person name="Martinez C.E."/>
        </authorList>
    </citation>
    <scope>NUCLEOTIDE SEQUENCE [LARGE SCALE GENOMIC DNA]</scope>
    <source>
        <strain evidence="2 3">5N</strain>
    </source>
</reference>
<evidence type="ECO:0000313" key="3">
    <source>
        <dbReference type="Proteomes" id="UP000655523"/>
    </source>
</evidence>
<comment type="caution">
    <text evidence="2">The sequence shown here is derived from an EMBL/GenBank/DDBJ whole genome shotgun (WGS) entry which is preliminary data.</text>
</comment>
<evidence type="ECO:0000259" key="1">
    <source>
        <dbReference type="Pfam" id="PF02010"/>
    </source>
</evidence>
<dbReference type="AlphaFoldDB" id="A0A972NNT3"/>
<evidence type="ECO:0000313" key="2">
    <source>
        <dbReference type="EMBL" id="NPT55974.1"/>
    </source>
</evidence>
<protein>
    <recommendedName>
        <fullName evidence="1">PKD/REJ-like domain-containing protein</fullName>
    </recommendedName>
</protein>
<dbReference type="EMBL" id="WOEZ01000077">
    <property type="protein sequence ID" value="NPT55974.1"/>
    <property type="molecule type" value="Genomic_DNA"/>
</dbReference>
<gene>
    <name evidence="2" type="ORF">GNZ13_15570</name>
</gene>
<name>A0A972NNT3_9BURK</name>
<dbReference type="InterPro" id="IPR013783">
    <property type="entry name" value="Ig-like_fold"/>
</dbReference>
<organism evidence="2 3">
    <name type="scientific">Paraburkholderia elongata</name>
    <dbReference type="NCBI Taxonomy" id="2675747"/>
    <lineage>
        <taxon>Bacteria</taxon>
        <taxon>Pseudomonadati</taxon>
        <taxon>Pseudomonadota</taxon>
        <taxon>Betaproteobacteria</taxon>
        <taxon>Burkholderiales</taxon>
        <taxon>Burkholderiaceae</taxon>
        <taxon>Paraburkholderia</taxon>
    </lineage>
</organism>
<feature type="domain" description="PKD/REJ-like" evidence="1">
    <location>
        <begin position="195"/>
        <end position="243"/>
    </location>
</feature>
<dbReference type="Gene3D" id="2.60.40.10">
    <property type="entry name" value="Immunoglobulins"/>
    <property type="match status" value="1"/>
</dbReference>
<dbReference type="Pfam" id="PF02010">
    <property type="entry name" value="REJ"/>
    <property type="match status" value="1"/>
</dbReference>